<dbReference type="AlphaFoldDB" id="A0A5R8NHQ1"/>
<comment type="caution">
    <text evidence="1">The sequence shown here is derived from an EMBL/GenBank/DDBJ whole genome shotgun (WGS) entry which is preliminary data.</text>
</comment>
<accession>A0A5R8NHQ1</accession>
<dbReference type="InterPro" id="IPR036628">
    <property type="entry name" value="Clp_N_dom_sf"/>
</dbReference>
<sequence length="142" mass="15804">MSILPTKEMLLLACRTAPREQHPILGAAHLLAGLHIKRRRIALGATTDIDRHRARLVLAVDRWVATELPIPHGGAHMHTETVGTVVDRLAMLSTRAHDTLLTAPPWLIHDAWESLAELAVGYEDLAYELGTGRRRLPRRAEP</sequence>
<name>A0A5R8NHQ1_9NOCA</name>
<dbReference type="SUPFAM" id="SSF81923">
    <property type="entry name" value="Double Clp-N motif"/>
    <property type="match status" value="1"/>
</dbReference>
<organism evidence="1 2">
    <name type="scientific">Nocardia cyriacigeorgica</name>
    <dbReference type="NCBI Taxonomy" id="135487"/>
    <lineage>
        <taxon>Bacteria</taxon>
        <taxon>Bacillati</taxon>
        <taxon>Actinomycetota</taxon>
        <taxon>Actinomycetes</taxon>
        <taxon>Mycobacteriales</taxon>
        <taxon>Nocardiaceae</taxon>
        <taxon>Nocardia</taxon>
    </lineage>
</organism>
<gene>
    <name evidence="1" type="ORF">FEK34_20695</name>
</gene>
<dbReference type="EMBL" id="VBUT01000008">
    <property type="protein sequence ID" value="TLF75190.1"/>
    <property type="molecule type" value="Genomic_DNA"/>
</dbReference>
<evidence type="ECO:0000313" key="1">
    <source>
        <dbReference type="EMBL" id="TLF75190.1"/>
    </source>
</evidence>
<dbReference type="Proteomes" id="UP000306378">
    <property type="component" value="Unassembled WGS sequence"/>
</dbReference>
<reference evidence="1 2" key="1">
    <citation type="submission" date="2019-05" db="EMBL/GenBank/DDBJ databases">
        <title>Genomes sequences of two Nocardia cyriacigeorgica environmental isolates, type strains Nocardia asteroides ATCC 19247 and Nocardia cyriacigeorgica DSM 44484.</title>
        <authorList>
            <person name="Vautrin F."/>
            <person name="Bergeron E."/>
            <person name="Dubost A."/>
            <person name="Abrouk D."/>
            <person name="Rodriguez Nava V."/>
            <person name="Pujic P."/>
        </authorList>
    </citation>
    <scope>NUCLEOTIDE SEQUENCE [LARGE SCALE GENOMIC DNA]</scope>
    <source>
        <strain evidence="1 2">EML 446</strain>
    </source>
</reference>
<proteinExistence type="predicted"/>
<dbReference type="InterPro" id="IPR025350">
    <property type="entry name" value="DUF4254"/>
</dbReference>
<protein>
    <submittedName>
        <fullName evidence="1">DUF4254 domain-containing protein</fullName>
    </submittedName>
</protein>
<evidence type="ECO:0000313" key="2">
    <source>
        <dbReference type="Proteomes" id="UP000306378"/>
    </source>
</evidence>
<dbReference type="RefSeq" id="WP_138450097.1">
    <property type="nucleotide sequence ID" value="NZ_VBUT01000008.1"/>
</dbReference>
<dbReference type="Pfam" id="PF14063">
    <property type="entry name" value="DUF4254"/>
    <property type="match status" value="1"/>
</dbReference>